<dbReference type="EMBL" id="JAABLQ010000001">
    <property type="protein sequence ID" value="NBN78683.1"/>
    <property type="molecule type" value="Genomic_DNA"/>
</dbReference>
<evidence type="ECO:0008006" key="3">
    <source>
        <dbReference type="Google" id="ProtNLM"/>
    </source>
</evidence>
<dbReference type="NCBIfam" id="TIGR02215">
    <property type="entry name" value="phage_chp_gp8"/>
    <property type="match status" value="1"/>
</dbReference>
<evidence type="ECO:0000313" key="1">
    <source>
        <dbReference type="EMBL" id="NBN78683.1"/>
    </source>
</evidence>
<keyword evidence="2" id="KW-1185">Reference proteome</keyword>
<dbReference type="RefSeq" id="WP_161708595.1">
    <property type="nucleotide sequence ID" value="NZ_JAABLQ010000001.1"/>
</dbReference>
<gene>
    <name evidence="1" type="ORF">GWI72_10435</name>
</gene>
<evidence type="ECO:0000313" key="2">
    <source>
        <dbReference type="Proteomes" id="UP000586722"/>
    </source>
</evidence>
<reference evidence="2" key="1">
    <citation type="submission" date="2020-01" db="EMBL/GenBank/DDBJ databases">
        <authorList>
            <person name="Fang Y."/>
            <person name="Sun R."/>
            <person name="Nie L."/>
            <person name="He J."/>
            <person name="Hao L."/>
            <person name="Wang L."/>
            <person name="Su S."/>
            <person name="Lv E."/>
            <person name="Zhang Z."/>
            <person name="Xie R."/>
            <person name="Liu H."/>
        </authorList>
    </citation>
    <scope>NUCLEOTIDE SEQUENCE [LARGE SCALE GENOMIC DNA]</scope>
    <source>
        <strain evidence="2">XCT-53</strain>
    </source>
</reference>
<dbReference type="InterPro" id="IPR011738">
    <property type="entry name" value="Phage_CHP"/>
</dbReference>
<proteinExistence type="predicted"/>
<dbReference type="AlphaFoldDB" id="A0A7X5F2Q6"/>
<sequence length="188" mass="20661">MWREPTVVTPATGSVIELSAIKSRLRIVGDHEDAVLIEIREEVIAEAQSYTGLFLTRETVRLDCDGWGDLRLLPVAPVLQDAAAVVRYRDAAGQIVALAGDAYRVGGKALDARIEPVPGAVWPAAYGLVRVEVEVGWPVLPYDVRSALMQRIADRFERRETAPVASFSDWDQLLVNYRFGGGAWTRGA</sequence>
<name>A0A7X5F2Q6_9HYPH</name>
<accession>A0A7X5F2Q6</accession>
<protein>
    <recommendedName>
        <fullName evidence="3">PhiE125 gp8 family phage protein</fullName>
    </recommendedName>
</protein>
<dbReference type="Proteomes" id="UP000586722">
    <property type="component" value="Unassembled WGS sequence"/>
</dbReference>
<comment type="caution">
    <text evidence="1">The sequence shown here is derived from an EMBL/GenBank/DDBJ whole genome shotgun (WGS) entry which is preliminary data.</text>
</comment>
<organism evidence="1 2">
    <name type="scientific">Pannonibacter tanglangensis</name>
    <dbReference type="NCBI Taxonomy" id="2750084"/>
    <lineage>
        <taxon>Bacteria</taxon>
        <taxon>Pseudomonadati</taxon>
        <taxon>Pseudomonadota</taxon>
        <taxon>Alphaproteobacteria</taxon>
        <taxon>Hyphomicrobiales</taxon>
        <taxon>Stappiaceae</taxon>
        <taxon>Pannonibacter</taxon>
    </lineage>
</organism>